<feature type="domain" description="Chromo" evidence="3">
    <location>
        <begin position="16"/>
        <end position="63"/>
    </location>
</feature>
<keyword evidence="2" id="KW-0539">Nucleus</keyword>
<dbReference type="CDD" id="cd00034">
    <property type="entry name" value="CSD"/>
    <property type="match status" value="1"/>
</dbReference>
<dbReference type="InterPro" id="IPR051219">
    <property type="entry name" value="Heterochromatin_chromo-domain"/>
</dbReference>
<dbReference type="Pfam" id="PF01393">
    <property type="entry name" value="Chromo_shadow"/>
    <property type="match status" value="1"/>
</dbReference>
<reference evidence="4" key="1">
    <citation type="submission" date="2020-03" db="EMBL/GenBank/DDBJ databases">
        <title>Transcriptomic Profiling of the Digestive Tract of the Rat Flea, Xenopsylla cheopis, Following Blood Feeding and Infection with Yersinia pestis.</title>
        <authorList>
            <person name="Bland D.M."/>
            <person name="Martens C.A."/>
            <person name="Virtaneva K."/>
            <person name="Kanakabandi K."/>
            <person name="Long D."/>
            <person name="Rosenke R."/>
            <person name="Saturday G.A."/>
            <person name="Hoyt F.H."/>
            <person name="Bruno D.P."/>
            <person name="Ribeiro J.M.C."/>
            <person name="Hinnebusch J."/>
        </authorList>
    </citation>
    <scope>NUCLEOTIDE SEQUENCE</scope>
</reference>
<evidence type="ECO:0000259" key="3">
    <source>
        <dbReference type="PROSITE" id="PS50013"/>
    </source>
</evidence>
<dbReference type="InterPro" id="IPR008251">
    <property type="entry name" value="Chromo_shadow_dom"/>
</dbReference>
<evidence type="ECO:0000256" key="2">
    <source>
        <dbReference type="ARBA" id="ARBA00023242"/>
    </source>
</evidence>
<organism evidence="4">
    <name type="scientific">Xenopsylla cheopis</name>
    <name type="common">Oriental rat flea</name>
    <name type="synonym">Pulex cheopis</name>
    <dbReference type="NCBI Taxonomy" id="163159"/>
    <lineage>
        <taxon>Eukaryota</taxon>
        <taxon>Metazoa</taxon>
        <taxon>Ecdysozoa</taxon>
        <taxon>Arthropoda</taxon>
        <taxon>Hexapoda</taxon>
        <taxon>Insecta</taxon>
        <taxon>Pterygota</taxon>
        <taxon>Neoptera</taxon>
        <taxon>Endopterygota</taxon>
        <taxon>Siphonaptera</taxon>
        <taxon>Pulicidae</taxon>
        <taxon>Xenopsyllinae</taxon>
        <taxon>Xenopsylla</taxon>
    </lineage>
</organism>
<dbReference type="SMART" id="SM00298">
    <property type="entry name" value="CHROMO"/>
    <property type="match status" value="2"/>
</dbReference>
<dbReference type="PANTHER" id="PTHR22812">
    <property type="entry name" value="CHROMOBOX PROTEIN"/>
    <property type="match status" value="1"/>
</dbReference>
<dbReference type="CDD" id="cd00024">
    <property type="entry name" value="CD_CSD"/>
    <property type="match status" value="1"/>
</dbReference>
<dbReference type="Gene3D" id="2.40.50.40">
    <property type="match status" value="2"/>
</dbReference>
<dbReference type="GO" id="GO:0000792">
    <property type="term" value="C:heterochromatin"/>
    <property type="evidence" value="ECO:0007669"/>
    <property type="project" value="UniProtKB-ARBA"/>
</dbReference>
<comment type="subcellular location">
    <subcellularLocation>
        <location evidence="1">Nucleus</location>
    </subcellularLocation>
</comment>
<dbReference type="InterPro" id="IPR023779">
    <property type="entry name" value="Chromodomain_CS"/>
</dbReference>
<sequence length="135" mass="15683">MKTSKANQDQEDKNIYMIEKIIKKRILKGETQYLIKWLNYSNKYNSWEPKENVMCPDLIKAFEATWSEEVENKSDKPAKLEPEKIIGVSKSGGSLMYLLKWKSVAEADLVSSKQAKAKIPELVIDFYESNIMWKS</sequence>
<dbReference type="InterPro" id="IPR023780">
    <property type="entry name" value="Chromo_domain"/>
</dbReference>
<dbReference type="InterPro" id="IPR000953">
    <property type="entry name" value="Chromo/chromo_shadow_dom"/>
</dbReference>
<dbReference type="InterPro" id="IPR016197">
    <property type="entry name" value="Chromo-like_dom_sf"/>
</dbReference>
<dbReference type="Pfam" id="PF00385">
    <property type="entry name" value="Chromo"/>
    <property type="match status" value="1"/>
</dbReference>
<dbReference type="EMBL" id="GIIL01000252">
    <property type="protein sequence ID" value="NOV43978.1"/>
    <property type="molecule type" value="Transcribed_RNA"/>
</dbReference>
<dbReference type="AlphaFoldDB" id="A0A6M2DFS2"/>
<dbReference type="PROSITE" id="PS50013">
    <property type="entry name" value="CHROMO_2"/>
    <property type="match status" value="2"/>
</dbReference>
<dbReference type="GO" id="GO:0005634">
    <property type="term" value="C:nucleus"/>
    <property type="evidence" value="ECO:0007669"/>
    <property type="project" value="UniProtKB-SubCell"/>
</dbReference>
<dbReference type="SUPFAM" id="SSF54160">
    <property type="entry name" value="Chromo domain-like"/>
    <property type="match status" value="2"/>
</dbReference>
<dbReference type="SMART" id="SM00300">
    <property type="entry name" value="ChSh"/>
    <property type="match status" value="1"/>
</dbReference>
<dbReference type="InterPro" id="IPR017984">
    <property type="entry name" value="Chromo_dom_subgr"/>
</dbReference>
<evidence type="ECO:0000313" key="4">
    <source>
        <dbReference type="EMBL" id="NOV43978.1"/>
    </source>
</evidence>
<name>A0A6M2DFS2_XENCH</name>
<evidence type="ECO:0000256" key="1">
    <source>
        <dbReference type="ARBA" id="ARBA00004123"/>
    </source>
</evidence>
<proteinExistence type="predicted"/>
<protein>
    <submittedName>
        <fullName evidence="4">Putative heterochromatin protein 1-beta</fullName>
    </submittedName>
</protein>
<accession>A0A6M2DFS2</accession>
<feature type="domain" description="Chromo" evidence="3">
    <location>
        <begin position="80"/>
        <end position="135"/>
    </location>
</feature>
<dbReference type="PRINTS" id="PR00504">
    <property type="entry name" value="CHROMODOMAIN"/>
</dbReference>
<dbReference type="PROSITE" id="PS00598">
    <property type="entry name" value="CHROMO_1"/>
    <property type="match status" value="1"/>
</dbReference>